<feature type="transmembrane region" description="Helical" evidence="6">
    <location>
        <begin position="59"/>
        <end position="85"/>
    </location>
</feature>
<dbReference type="PANTHER" id="PTHR21716:SF4">
    <property type="entry name" value="TRANSMEMBRANE PROTEIN 245"/>
    <property type="match status" value="1"/>
</dbReference>
<evidence type="ECO:0000256" key="3">
    <source>
        <dbReference type="ARBA" id="ARBA00022692"/>
    </source>
</evidence>
<dbReference type="EMBL" id="MHLF01000034">
    <property type="protein sequence ID" value="OGZ02933.1"/>
    <property type="molecule type" value="Genomic_DNA"/>
</dbReference>
<name>A0A1G2CNH9_9BACT</name>
<evidence type="ECO:0000256" key="5">
    <source>
        <dbReference type="ARBA" id="ARBA00023136"/>
    </source>
</evidence>
<evidence type="ECO:0000256" key="6">
    <source>
        <dbReference type="SAM" id="Phobius"/>
    </source>
</evidence>
<evidence type="ECO:0000313" key="8">
    <source>
        <dbReference type="Proteomes" id="UP000177246"/>
    </source>
</evidence>
<dbReference type="AlphaFoldDB" id="A0A1G2CNH9"/>
<dbReference type="Proteomes" id="UP000177246">
    <property type="component" value="Unassembled WGS sequence"/>
</dbReference>
<dbReference type="PANTHER" id="PTHR21716">
    <property type="entry name" value="TRANSMEMBRANE PROTEIN"/>
    <property type="match status" value="1"/>
</dbReference>
<feature type="transmembrane region" description="Helical" evidence="6">
    <location>
        <begin position="144"/>
        <end position="168"/>
    </location>
</feature>
<evidence type="ECO:0000313" key="7">
    <source>
        <dbReference type="EMBL" id="OGZ02933.1"/>
    </source>
</evidence>
<protein>
    <recommendedName>
        <fullName evidence="9">AI-2E family transporter</fullName>
    </recommendedName>
</protein>
<keyword evidence="3 6" id="KW-0812">Transmembrane</keyword>
<comment type="similarity">
    <text evidence="2">Belongs to the autoinducer-2 exporter (AI-2E) (TC 2.A.86) family.</text>
</comment>
<gene>
    <name evidence="7" type="ORF">A2430_01035</name>
</gene>
<dbReference type="InterPro" id="IPR002549">
    <property type="entry name" value="AI-2E-like"/>
</dbReference>
<dbReference type="GO" id="GO:0016020">
    <property type="term" value="C:membrane"/>
    <property type="evidence" value="ECO:0007669"/>
    <property type="project" value="UniProtKB-SubCell"/>
</dbReference>
<evidence type="ECO:0000256" key="1">
    <source>
        <dbReference type="ARBA" id="ARBA00004141"/>
    </source>
</evidence>
<feature type="transmembrane region" description="Helical" evidence="6">
    <location>
        <begin position="267"/>
        <end position="284"/>
    </location>
</feature>
<comment type="caution">
    <text evidence="7">The sequence shown here is derived from an EMBL/GenBank/DDBJ whole genome shotgun (WGS) entry which is preliminary data.</text>
</comment>
<evidence type="ECO:0000256" key="4">
    <source>
        <dbReference type="ARBA" id="ARBA00022989"/>
    </source>
</evidence>
<dbReference type="Pfam" id="PF01594">
    <property type="entry name" value="AI-2E_transport"/>
    <property type="match status" value="1"/>
</dbReference>
<comment type="subcellular location">
    <subcellularLocation>
        <location evidence="1">Membrane</location>
        <topology evidence="1">Multi-pass membrane protein</topology>
    </subcellularLocation>
</comment>
<feature type="transmembrane region" description="Helical" evidence="6">
    <location>
        <begin position="7"/>
        <end position="24"/>
    </location>
</feature>
<reference evidence="7 8" key="1">
    <citation type="journal article" date="2016" name="Nat. Commun.">
        <title>Thousands of microbial genomes shed light on interconnected biogeochemical processes in an aquifer system.</title>
        <authorList>
            <person name="Anantharaman K."/>
            <person name="Brown C.T."/>
            <person name="Hug L.A."/>
            <person name="Sharon I."/>
            <person name="Castelle C.J."/>
            <person name="Probst A.J."/>
            <person name="Thomas B.C."/>
            <person name="Singh A."/>
            <person name="Wilkins M.J."/>
            <person name="Karaoz U."/>
            <person name="Brodie E.L."/>
            <person name="Williams K.H."/>
            <person name="Hubbard S.S."/>
            <person name="Banfield J.F."/>
        </authorList>
    </citation>
    <scope>NUCLEOTIDE SEQUENCE [LARGE SCALE GENOMIC DNA]</scope>
</reference>
<sequence length="346" mass="38688">MNHQKLELYFLLIFIFTAFSLVFFIFKPFLYALILAIVFSVIFNPVYKKALIVTRGKNGLAALLSIISVLAVVILPVAFLSVQIFNEATWLFSFIKQNENAINLPNTIKNYLQNTFGFSLPLLKDFSFDFNKYLGQGLSWLLQYLGFIFTNITKILISFFIFLIAIYYSFKDGQKLKKAVIDLIPLRNIYGEMILDKLSLAINSIIKGNLMIAIIQGVLTAIGFIIFGVPNATLWGTVAAITALIPGIGTSLVLIPAILYLFFTKELFFAAGLLIWGITAVGLIDNFLGPKLVGRGMNLHSFFVLLSVLGGISFFGPLGFLFGPLALCLLFALFEVYFSIYKEYEN</sequence>
<feature type="transmembrane region" description="Helical" evidence="6">
    <location>
        <begin position="235"/>
        <end position="260"/>
    </location>
</feature>
<organism evidence="7 8">
    <name type="scientific">Candidatus Liptonbacteria bacterium RIFOXYC1_FULL_36_8</name>
    <dbReference type="NCBI Taxonomy" id="1798655"/>
    <lineage>
        <taxon>Bacteria</taxon>
        <taxon>Candidatus Liptoniibacteriota</taxon>
    </lineage>
</organism>
<feature type="transmembrane region" description="Helical" evidence="6">
    <location>
        <begin position="210"/>
        <end position="229"/>
    </location>
</feature>
<evidence type="ECO:0008006" key="9">
    <source>
        <dbReference type="Google" id="ProtNLM"/>
    </source>
</evidence>
<accession>A0A1G2CNH9</accession>
<keyword evidence="5 6" id="KW-0472">Membrane</keyword>
<keyword evidence="4 6" id="KW-1133">Transmembrane helix</keyword>
<proteinExistence type="inferred from homology"/>
<evidence type="ECO:0000256" key="2">
    <source>
        <dbReference type="ARBA" id="ARBA00009773"/>
    </source>
</evidence>
<feature type="transmembrane region" description="Helical" evidence="6">
    <location>
        <begin position="30"/>
        <end position="47"/>
    </location>
</feature>
<feature type="transmembrane region" description="Helical" evidence="6">
    <location>
        <begin position="304"/>
        <end position="334"/>
    </location>
</feature>